<feature type="compositionally biased region" description="Basic and acidic residues" evidence="1">
    <location>
        <begin position="121"/>
        <end position="135"/>
    </location>
</feature>
<reference evidence="2 3" key="1">
    <citation type="submission" date="2024-04" db="EMBL/GenBank/DDBJ databases">
        <title>Phyllosticta paracitricarpa is synonymous to the EU quarantine fungus P. citricarpa based on phylogenomic analyses.</title>
        <authorList>
            <consortium name="Lawrence Berkeley National Laboratory"/>
            <person name="Van ingen-buijs V.A."/>
            <person name="Van westerhoven A.C."/>
            <person name="Haridas S."/>
            <person name="Skiadas P."/>
            <person name="Martin F."/>
            <person name="Groenewald J.Z."/>
            <person name="Crous P.W."/>
            <person name="Seidl M.F."/>
        </authorList>
    </citation>
    <scope>NUCLEOTIDE SEQUENCE [LARGE SCALE GENOMIC DNA]</scope>
    <source>
        <strain evidence="2 3">CBS 141358</strain>
    </source>
</reference>
<evidence type="ECO:0000313" key="2">
    <source>
        <dbReference type="EMBL" id="KAK7609265.1"/>
    </source>
</evidence>
<organism evidence="2 3">
    <name type="scientific">Phyllosticta paracitricarpa</name>
    <dbReference type="NCBI Taxonomy" id="2016321"/>
    <lineage>
        <taxon>Eukaryota</taxon>
        <taxon>Fungi</taxon>
        <taxon>Dikarya</taxon>
        <taxon>Ascomycota</taxon>
        <taxon>Pezizomycotina</taxon>
        <taxon>Dothideomycetes</taxon>
        <taxon>Dothideomycetes incertae sedis</taxon>
        <taxon>Botryosphaeriales</taxon>
        <taxon>Phyllostictaceae</taxon>
        <taxon>Phyllosticta</taxon>
    </lineage>
</organism>
<comment type="caution">
    <text evidence="2">The sequence shown here is derived from an EMBL/GenBank/DDBJ whole genome shotgun (WGS) entry which is preliminary data.</text>
</comment>
<evidence type="ECO:0000313" key="3">
    <source>
        <dbReference type="Proteomes" id="UP001367316"/>
    </source>
</evidence>
<dbReference type="Proteomes" id="UP001367316">
    <property type="component" value="Unassembled WGS sequence"/>
</dbReference>
<keyword evidence="3" id="KW-1185">Reference proteome</keyword>
<name>A0ABR1N4Q5_9PEZI</name>
<accession>A0ABR1N4Q5</accession>
<feature type="compositionally biased region" description="Polar residues" evidence="1">
    <location>
        <begin position="99"/>
        <end position="110"/>
    </location>
</feature>
<feature type="region of interest" description="Disordered" evidence="1">
    <location>
        <begin position="56"/>
        <end position="135"/>
    </location>
</feature>
<proteinExistence type="predicted"/>
<feature type="compositionally biased region" description="Polar residues" evidence="1">
    <location>
        <begin position="69"/>
        <end position="92"/>
    </location>
</feature>
<gene>
    <name evidence="2" type="ORF">JOL62DRAFT_613569</name>
</gene>
<protein>
    <submittedName>
        <fullName evidence="2">Uncharacterized protein</fullName>
    </submittedName>
</protein>
<evidence type="ECO:0000256" key="1">
    <source>
        <dbReference type="SAM" id="MobiDB-lite"/>
    </source>
</evidence>
<dbReference type="EMBL" id="JBBPBF010000024">
    <property type="protein sequence ID" value="KAK7609265.1"/>
    <property type="molecule type" value="Genomic_DNA"/>
</dbReference>
<sequence>MALPGTMTSVLNPWEDWEEGFEEWHLAGEELIDLCPRGELAFRIERLSWQQELRDRVDRKEEESESSSTTGAIATTHQNSSTQNGEKSQTAKGQLDMLTAQQVSQASKAETPTGIPLPTDAKSEKSIPDHNKREMSCDKPHQHINYHPHFGEFELPLHNKTCSGPGLAKVVALGCNNEHGFQFFHGPLLTLKLVSLPAETLRRSAAD</sequence>